<feature type="region of interest" description="Disordered" evidence="1">
    <location>
        <begin position="82"/>
        <end position="105"/>
    </location>
</feature>
<comment type="caution">
    <text evidence="2">The sequence shown here is derived from an EMBL/GenBank/DDBJ whole genome shotgun (WGS) entry which is preliminary data.</text>
</comment>
<reference evidence="2 3" key="1">
    <citation type="journal article" date="2018" name="IMA Fungus">
        <title>IMA Genome-F 9: Draft genome sequence of Annulohypoxylon stygium, Aspergillus mulundensis, Berkeleyomyces basicola (syn. Thielaviopsis basicola), Ceratocystis smalleyi, two Cercospora beticola strains, Coleophoma cylindrospora, Fusarium fracticaudum, Phialophora cf. hyalina, and Morchella septimelata.</title>
        <authorList>
            <person name="Wingfield B.D."/>
            <person name="Bills G.F."/>
            <person name="Dong Y."/>
            <person name="Huang W."/>
            <person name="Nel W.J."/>
            <person name="Swalarsk-Parry B.S."/>
            <person name="Vaghefi N."/>
            <person name="Wilken P.M."/>
            <person name="An Z."/>
            <person name="de Beer Z.W."/>
            <person name="De Vos L."/>
            <person name="Chen L."/>
            <person name="Duong T.A."/>
            <person name="Gao Y."/>
            <person name="Hammerbacher A."/>
            <person name="Kikkert J.R."/>
            <person name="Li Y."/>
            <person name="Li H."/>
            <person name="Li K."/>
            <person name="Li Q."/>
            <person name="Liu X."/>
            <person name="Ma X."/>
            <person name="Naidoo K."/>
            <person name="Pethybridge S.J."/>
            <person name="Sun J."/>
            <person name="Steenkamp E.T."/>
            <person name="van der Nest M.A."/>
            <person name="van Wyk S."/>
            <person name="Wingfield M.J."/>
            <person name="Xiong C."/>
            <person name="Yue Q."/>
            <person name="Zhang X."/>
        </authorList>
    </citation>
    <scope>NUCLEOTIDE SEQUENCE [LARGE SCALE GENOMIC DNA]</scope>
    <source>
        <strain evidence="2 3">BP6252</strain>
    </source>
</reference>
<organism evidence="2 3">
    <name type="scientific">Coleophoma cylindrospora</name>
    <dbReference type="NCBI Taxonomy" id="1849047"/>
    <lineage>
        <taxon>Eukaryota</taxon>
        <taxon>Fungi</taxon>
        <taxon>Dikarya</taxon>
        <taxon>Ascomycota</taxon>
        <taxon>Pezizomycotina</taxon>
        <taxon>Leotiomycetes</taxon>
        <taxon>Helotiales</taxon>
        <taxon>Dermateaceae</taxon>
        <taxon>Coleophoma</taxon>
    </lineage>
</organism>
<name>A0A3D8SSF9_9HELO</name>
<evidence type="ECO:0000256" key="1">
    <source>
        <dbReference type="SAM" id="MobiDB-lite"/>
    </source>
</evidence>
<feature type="region of interest" description="Disordered" evidence="1">
    <location>
        <begin position="123"/>
        <end position="146"/>
    </location>
</feature>
<protein>
    <submittedName>
        <fullName evidence="2">Uncharacterized protein</fullName>
    </submittedName>
</protein>
<feature type="compositionally biased region" description="Polar residues" evidence="1">
    <location>
        <begin position="82"/>
        <end position="99"/>
    </location>
</feature>
<feature type="region of interest" description="Disordered" evidence="1">
    <location>
        <begin position="1"/>
        <end position="61"/>
    </location>
</feature>
<evidence type="ECO:0000313" key="3">
    <source>
        <dbReference type="Proteomes" id="UP000256645"/>
    </source>
</evidence>
<dbReference type="Proteomes" id="UP000256645">
    <property type="component" value="Unassembled WGS sequence"/>
</dbReference>
<accession>A0A3D8SSF9</accession>
<dbReference type="AlphaFoldDB" id="A0A3D8SSF9"/>
<dbReference type="EMBL" id="PDLM01000001">
    <property type="protein sequence ID" value="RDW89259.1"/>
    <property type="molecule type" value="Genomic_DNA"/>
</dbReference>
<gene>
    <name evidence="2" type="ORF">BP6252_01291</name>
</gene>
<proteinExistence type="predicted"/>
<keyword evidence="3" id="KW-1185">Reference proteome</keyword>
<evidence type="ECO:0000313" key="2">
    <source>
        <dbReference type="EMBL" id="RDW89259.1"/>
    </source>
</evidence>
<sequence>MPLFGKLTVKEQSSIPPAVENRSSHTDATASSNPAVLGVKPTPQAPAHHDDEKNPNPCWTLDALFSSQAPTRTGAVELWLSSHPSSGAEQGGWHSNGNKSGRVEQRRAQVHTIVLRSGRCSSVGAPLLDSQQPESRSGELEPWNKVGSRSALATRVPEIAWHT</sequence>